<dbReference type="AlphaFoldDB" id="A0A834HAF9"/>
<dbReference type="Pfam" id="PF05686">
    <property type="entry name" value="Glyco_transf_90"/>
    <property type="match status" value="2"/>
</dbReference>
<gene>
    <name evidence="3" type="ORF">RHSIM_Rhsim03G0183600</name>
    <name evidence="2" type="ORF">RHSIM_Rhsim03G0184100</name>
</gene>
<feature type="domain" description="Glycosyl transferase CAP10" evidence="1">
    <location>
        <begin position="42"/>
        <end position="174"/>
    </location>
</feature>
<dbReference type="PANTHER" id="PTHR12203">
    <property type="entry name" value="KDEL LYS-ASP-GLU-LEU CONTAINING - RELATED"/>
    <property type="match status" value="1"/>
</dbReference>
<evidence type="ECO:0000313" key="4">
    <source>
        <dbReference type="Proteomes" id="UP000626092"/>
    </source>
</evidence>
<evidence type="ECO:0000313" key="3">
    <source>
        <dbReference type="EMBL" id="KAF7148925.1"/>
    </source>
</evidence>
<dbReference type="OrthoDB" id="202415at2759"/>
<dbReference type="InterPro" id="IPR006598">
    <property type="entry name" value="CAP10"/>
</dbReference>
<evidence type="ECO:0000259" key="1">
    <source>
        <dbReference type="SMART" id="SM00672"/>
    </source>
</evidence>
<sequence length="174" mass="19594">MLGTVPRVSGLLPLDPQGSTAVEGDGAGSTRIYGLVTEVPEKIPDLDLMFNWADMPVIKSMDYSGPNATAPPPLFRYCEDDAMSEIIFPDWTFWGWIGIKKNRKGSSNQIWPASVFTGIRCTLKELDDQRVGNTFLHAQEIGKAGSDFTQEDLKMDYVYDYMFHLLNEYAKLMR</sequence>
<proteinExistence type="predicted"/>
<dbReference type="EMBL" id="WJXA01000003">
    <property type="protein sequence ID" value="KAF7148521.1"/>
    <property type="molecule type" value="Genomic_DNA"/>
</dbReference>
<reference evidence="2" key="1">
    <citation type="submission" date="2019-11" db="EMBL/GenBank/DDBJ databases">
        <authorList>
            <person name="Liu Y."/>
            <person name="Hou J."/>
            <person name="Li T.-Q."/>
            <person name="Guan C.-H."/>
            <person name="Wu X."/>
            <person name="Wu H.-Z."/>
            <person name="Ling F."/>
            <person name="Zhang R."/>
            <person name="Shi X.-G."/>
            <person name="Ren J.-P."/>
            <person name="Chen E.-F."/>
            <person name="Sun J.-M."/>
        </authorList>
    </citation>
    <scope>NUCLEOTIDE SEQUENCE</scope>
    <source>
        <strain evidence="2">Adult_tree_wgs_1</strain>
        <tissue evidence="2">Leaves</tissue>
    </source>
</reference>
<dbReference type="PANTHER" id="PTHR12203:SF99">
    <property type="entry name" value="OS04G0534100 PROTEIN"/>
    <property type="match status" value="1"/>
</dbReference>
<comment type="caution">
    <text evidence="2">The sequence shown here is derived from an EMBL/GenBank/DDBJ whole genome shotgun (WGS) entry which is preliminary data.</text>
</comment>
<keyword evidence="4" id="KW-1185">Reference proteome</keyword>
<evidence type="ECO:0000313" key="2">
    <source>
        <dbReference type="EMBL" id="KAF7148521.1"/>
    </source>
</evidence>
<protein>
    <recommendedName>
        <fullName evidence="1">Glycosyl transferase CAP10 domain-containing protein</fullName>
    </recommendedName>
</protein>
<dbReference type="InterPro" id="IPR051091">
    <property type="entry name" value="O-Glucosyltr/Glycosyltrsf_90"/>
</dbReference>
<name>A0A834HAF9_RHOSS</name>
<dbReference type="SMART" id="SM00672">
    <property type="entry name" value="CAP10"/>
    <property type="match status" value="1"/>
</dbReference>
<dbReference type="EMBL" id="WJXA01000003">
    <property type="protein sequence ID" value="KAF7148925.1"/>
    <property type="molecule type" value="Genomic_DNA"/>
</dbReference>
<organism evidence="2 4">
    <name type="scientific">Rhododendron simsii</name>
    <name type="common">Sims's rhododendron</name>
    <dbReference type="NCBI Taxonomy" id="118357"/>
    <lineage>
        <taxon>Eukaryota</taxon>
        <taxon>Viridiplantae</taxon>
        <taxon>Streptophyta</taxon>
        <taxon>Embryophyta</taxon>
        <taxon>Tracheophyta</taxon>
        <taxon>Spermatophyta</taxon>
        <taxon>Magnoliopsida</taxon>
        <taxon>eudicotyledons</taxon>
        <taxon>Gunneridae</taxon>
        <taxon>Pentapetalae</taxon>
        <taxon>asterids</taxon>
        <taxon>Ericales</taxon>
        <taxon>Ericaceae</taxon>
        <taxon>Ericoideae</taxon>
        <taxon>Rhodoreae</taxon>
        <taxon>Rhododendron</taxon>
    </lineage>
</organism>
<dbReference type="Proteomes" id="UP000626092">
    <property type="component" value="Unassembled WGS sequence"/>
</dbReference>
<accession>A0A834HAF9</accession>